<dbReference type="Proteomes" id="UP000177080">
    <property type="component" value="Unassembled WGS sequence"/>
</dbReference>
<feature type="transmembrane region" description="Helical" evidence="8">
    <location>
        <begin position="140"/>
        <end position="156"/>
    </location>
</feature>
<dbReference type="AlphaFoldDB" id="A0A1F4ZCX5"/>
<dbReference type="GO" id="GO:0009103">
    <property type="term" value="P:lipopolysaccharide biosynthetic process"/>
    <property type="evidence" value="ECO:0007669"/>
    <property type="project" value="UniProtKB-ARBA"/>
</dbReference>
<proteinExistence type="predicted"/>
<dbReference type="GO" id="GO:0005886">
    <property type="term" value="C:plasma membrane"/>
    <property type="evidence" value="ECO:0007669"/>
    <property type="project" value="UniProtKB-SubCell"/>
</dbReference>
<evidence type="ECO:0000256" key="3">
    <source>
        <dbReference type="ARBA" id="ARBA00022676"/>
    </source>
</evidence>
<comment type="caution">
    <text evidence="10">The sequence shown here is derived from an EMBL/GenBank/DDBJ whole genome shotgun (WGS) entry which is preliminary data.</text>
</comment>
<evidence type="ECO:0000256" key="8">
    <source>
        <dbReference type="SAM" id="Phobius"/>
    </source>
</evidence>
<evidence type="ECO:0000313" key="10">
    <source>
        <dbReference type="EMBL" id="OGD04028.1"/>
    </source>
</evidence>
<evidence type="ECO:0000256" key="7">
    <source>
        <dbReference type="ARBA" id="ARBA00023136"/>
    </source>
</evidence>
<evidence type="ECO:0000256" key="4">
    <source>
        <dbReference type="ARBA" id="ARBA00022679"/>
    </source>
</evidence>
<dbReference type="InterPro" id="IPR050297">
    <property type="entry name" value="LipidA_mod_glycosyltrf_83"/>
</dbReference>
<gene>
    <name evidence="10" type="ORF">A2989_01360</name>
</gene>
<feature type="transmembrane region" description="Helical" evidence="8">
    <location>
        <begin position="327"/>
        <end position="346"/>
    </location>
</feature>
<keyword evidence="5 8" id="KW-0812">Transmembrane</keyword>
<dbReference type="EMBL" id="MEXN01000003">
    <property type="protein sequence ID" value="OGD04028.1"/>
    <property type="molecule type" value="Genomic_DNA"/>
</dbReference>
<evidence type="ECO:0000256" key="5">
    <source>
        <dbReference type="ARBA" id="ARBA00022692"/>
    </source>
</evidence>
<evidence type="ECO:0000256" key="6">
    <source>
        <dbReference type="ARBA" id="ARBA00022989"/>
    </source>
</evidence>
<sequence length="475" mass="54407">MPPKKVLIVFLTAAFLFTFKLLQVPPGMETDEGVIAHNAALISKTGRDQNGRFMPAFILSSDKMDWKQPVSIYLTAIYFKIFGMSLWVFKLVNVSVALVSLCLMWVLLRTLLGDREAVWGTIILMTTPMVVISTRIGTEAISPLLFATAWLLTIALYRKNGRLINLVLSALTLGVGFYSYKGMRLVIPPWTLMTIGYIYHKSARDWSKFFRSVGVFTIMLFPFFAITPFLEFKYPGAVFERATLALESYRHYAYYWLSNLDLGFLFLQGDVGRIFSVELFGSFLLGALPFFLVGIKKAVDRMSFFTYVLGSYLLTPVLFGMAGSMGYGHRLVAIIPAFVIIATLGIREMRWRWRALFGLFFAINFFNFFSYYFFKYPQLHETRTAFSNNLDRAYYRLATLSKKEQLVPYVQENVHEQHGEGNLFFEAAYFDRPLTLWKQGSKLPPNSLLLTNMELVDGLEKFNIDAAPLFIQKSR</sequence>
<comment type="subcellular location">
    <subcellularLocation>
        <location evidence="1">Cell membrane</location>
        <topology evidence="1">Multi-pass membrane protein</topology>
    </subcellularLocation>
</comment>
<dbReference type="GO" id="GO:0016763">
    <property type="term" value="F:pentosyltransferase activity"/>
    <property type="evidence" value="ECO:0007669"/>
    <property type="project" value="TreeGrafter"/>
</dbReference>
<dbReference type="STRING" id="1797259.A2989_01360"/>
<keyword evidence="6 8" id="KW-1133">Transmembrane helix</keyword>
<keyword evidence="2" id="KW-1003">Cell membrane</keyword>
<feature type="transmembrane region" description="Helical" evidence="8">
    <location>
        <begin position="274"/>
        <end position="292"/>
    </location>
</feature>
<feature type="transmembrane region" description="Helical" evidence="8">
    <location>
        <begin position="117"/>
        <end position="134"/>
    </location>
</feature>
<keyword evidence="7 8" id="KW-0472">Membrane</keyword>
<dbReference type="PANTHER" id="PTHR33908">
    <property type="entry name" value="MANNOSYLTRANSFERASE YKCB-RELATED"/>
    <property type="match status" value="1"/>
</dbReference>
<protein>
    <recommendedName>
        <fullName evidence="9">Glycosyltransferase RgtA/B/C/D-like domain-containing protein</fullName>
    </recommendedName>
</protein>
<dbReference type="Pfam" id="PF13231">
    <property type="entry name" value="PMT_2"/>
    <property type="match status" value="1"/>
</dbReference>
<organism evidence="10 11">
    <name type="scientific">Candidatus Amesbacteria bacterium RIFCSPLOWO2_01_FULL_48_25</name>
    <dbReference type="NCBI Taxonomy" id="1797259"/>
    <lineage>
        <taxon>Bacteria</taxon>
        <taxon>Candidatus Amesiibacteriota</taxon>
    </lineage>
</organism>
<evidence type="ECO:0000259" key="9">
    <source>
        <dbReference type="Pfam" id="PF13231"/>
    </source>
</evidence>
<evidence type="ECO:0000313" key="11">
    <source>
        <dbReference type="Proteomes" id="UP000177080"/>
    </source>
</evidence>
<accession>A0A1F4ZCX5</accession>
<feature type="transmembrane region" description="Helical" evidence="8">
    <location>
        <begin position="87"/>
        <end position="108"/>
    </location>
</feature>
<reference evidence="10 11" key="1">
    <citation type="journal article" date="2016" name="Nat. Commun.">
        <title>Thousands of microbial genomes shed light on interconnected biogeochemical processes in an aquifer system.</title>
        <authorList>
            <person name="Anantharaman K."/>
            <person name="Brown C.T."/>
            <person name="Hug L.A."/>
            <person name="Sharon I."/>
            <person name="Castelle C.J."/>
            <person name="Probst A.J."/>
            <person name="Thomas B.C."/>
            <person name="Singh A."/>
            <person name="Wilkins M.J."/>
            <person name="Karaoz U."/>
            <person name="Brodie E.L."/>
            <person name="Williams K.H."/>
            <person name="Hubbard S.S."/>
            <person name="Banfield J.F."/>
        </authorList>
    </citation>
    <scope>NUCLEOTIDE SEQUENCE [LARGE SCALE GENOMIC DNA]</scope>
</reference>
<dbReference type="PANTHER" id="PTHR33908:SF11">
    <property type="entry name" value="MEMBRANE PROTEIN"/>
    <property type="match status" value="1"/>
</dbReference>
<feature type="domain" description="Glycosyltransferase RgtA/B/C/D-like" evidence="9">
    <location>
        <begin position="69"/>
        <end position="223"/>
    </location>
</feature>
<evidence type="ECO:0000256" key="2">
    <source>
        <dbReference type="ARBA" id="ARBA00022475"/>
    </source>
</evidence>
<feature type="transmembrane region" description="Helical" evidence="8">
    <location>
        <begin position="209"/>
        <end position="230"/>
    </location>
</feature>
<keyword evidence="4" id="KW-0808">Transferase</keyword>
<feature type="transmembrane region" description="Helical" evidence="8">
    <location>
        <begin position="353"/>
        <end position="374"/>
    </location>
</feature>
<keyword evidence="3" id="KW-0328">Glycosyltransferase</keyword>
<name>A0A1F4ZCX5_9BACT</name>
<evidence type="ECO:0000256" key="1">
    <source>
        <dbReference type="ARBA" id="ARBA00004651"/>
    </source>
</evidence>
<feature type="transmembrane region" description="Helical" evidence="8">
    <location>
        <begin position="304"/>
        <end position="321"/>
    </location>
</feature>
<dbReference type="InterPro" id="IPR038731">
    <property type="entry name" value="RgtA/B/C-like"/>
</dbReference>
<feature type="transmembrane region" description="Helical" evidence="8">
    <location>
        <begin position="163"/>
        <end position="180"/>
    </location>
</feature>